<dbReference type="InterPro" id="IPR015943">
    <property type="entry name" value="WD40/YVTN_repeat-like_dom_sf"/>
</dbReference>
<reference evidence="5 6" key="1">
    <citation type="submission" date="2019-07" db="EMBL/GenBank/DDBJ databases">
        <title>Genomic Encyclopedia of Archaeal and Bacterial Type Strains, Phase II (KMG-II): from individual species to whole genera.</title>
        <authorList>
            <person name="Goeker M."/>
        </authorList>
    </citation>
    <scope>NUCLEOTIDE SEQUENCE [LARGE SCALE GENOMIC DNA]</scope>
    <source>
        <strain evidence="5 6">ATCC BAA-1139</strain>
    </source>
</reference>
<dbReference type="GO" id="GO:0009523">
    <property type="term" value="C:photosystem II"/>
    <property type="evidence" value="ECO:0007669"/>
    <property type="project" value="UniProtKB-KW"/>
</dbReference>
<accession>A0A562V0P8</accession>
<dbReference type="EMBL" id="VLLN01000050">
    <property type="protein sequence ID" value="TWJ11415.1"/>
    <property type="molecule type" value="Genomic_DNA"/>
</dbReference>
<dbReference type="InterPro" id="IPR028203">
    <property type="entry name" value="PSII_CF48-like_dom"/>
</dbReference>
<feature type="domain" description="Photosynthesis system II assembly factor Ycf48/Hcf136-like" evidence="4">
    <location>
        <begin position="193"/>
        <end position="312"/>
    </location>
</feature>
<dbReference type="AlphaFoldDB" id="A0A562V0P8"/>
<evidence type="ECO:0000313" key="6">
    <source>
        <dbReference type="Proteomes" id="UP000319449"/>
    </source>
</evidence>
<dbReference type="Proteomes" id="UP000319449">
    <property type="component" value="Unassembled WGS sequence"/>
</dbReference>
<proteinExistence type="predicted"/>
<evidence type="ECO:0000256" key="2">
    <source>
        <dbReference type="ARBA" id="ARBA00023276"/>
    </source>
</evidence>
<keyword evidence="6" id="KW-1185">Reference proteome</keyword>
<organism evidence="5 6">
    <name type="scientific">Geobacter argillaceus</name>
    <dbReference type="NCBI Taxonomy" id="345631"/>
    <lineage>
        <taxon>Bacteria</taxon>
        <taxon>Pseudomonadati</taxon>
        <taxon>Thermodesulfobacteriota</taxon>
        <taxon>Desulfuromonadia</taxon>
        <taxon>Geobacterales</taxon>
        <taxon>Geobacteraceae</taxon>
        <taxon>Geobacter</taxon>
    </lineage>
</organism>
<feature type="signal peptide" evidence="3">
    <location>
        <begin position="1"/>
        <end position="22"/>
    </location>
</feature>
<evidence type="ECO:0000313" key="5">
    <source>
        <dbReference type="EMBL" id="TWJ11415.1"/>
    </source>
</evidence>
<evidence type="ECO:0000256" key="1">
    <source>
        <dbReference type="ARBA" id="ARBA00022531"/>
    </source>
</evidence>
<comment type="caution">
    <text evidence="5">The sequence shown here is derived from an EMBL/GenBank/DDBJ whole genome shotgun (WGS) entry which is preliminary data.</text>
</comment>
<dbReference type="PANTHER" id="PTHR47199:SF2">
    <property type="entry name" value="PHOTOSYSTEM II STABILITY_ASSEMBLY FACTOR HCF136, CHLOROPLASTIC"/>
    <property type="match status" value="1"/>
</dbReference>
<dbReference type="InterPro" id="IPR036278">
    <property type="entry name" value="Sialidase_sf"/>
</dbReference>
<dbReference type="SUPFAM" id="SSF50939">
    <property type="entry name" value="Sialidases"/>
    <property type="match status" value="1"/>
</dbReference>
<dbReference type="Pfam" id="PF14870">
    <property type="entry name" value="PSII_BNR"/>
    <property type="match status" value="2"/>
</dbReference>
<keyword evidence="2" id="KW-0604">Photosystem II</keyword>
<evidence type="ECO:0000256" key="3">
    <source>
        <dbReference type="SAM" id="SignalP"/>
    </source>
</evidence>
<gene>
    <name evidence="5" type="ORF">JN12_04007</name>
</gene>
<keyword evidence="1" id="KW-0602">Photosynthesis</keyword>
<sequence length="389" mass="41231">MKSRTKTIVLLTAVMLLASVGARFPGLLEAQAKPADQKNEKTGAEALFQDVLDTPAAKSSHAAQTLLTSVTLAGTRVVGVGQHGHIVYSDDRGKNWTQASVPVSSDLLAVHFPSAQNGWAVGHDGVVLHSSDGGANWVKQFDGRAAAQVLATHYMGTNSCGTCHDPMNSPVSKPGGQQTAEMMAEIKKFVDQGPDKPFLDVWFESETTGFIVGAFNLIFRTVDGGKSWTPWYDRIDNPKHFHLYAIRPVGSDLFITAEQGTVFKLDQAKKRFTALKTSYSGTFFGITGKPGAVIAFGMRGNAFKSRDGGANWQKVETGVPVGLMGGTMTGDGKIVLVSQGGHVLVSSDDGSSFSQVKIDRPTPAAGVAAIDGNTLALVGQRGVKVQAIR</sequence>
<feature type="domain" description="Photosynthesis system II assembly factor Ycf48/Hcf136-like" evidence="4">
    <location>
        <begin position="94"/>
        <end position="139"/>
    </location>
</feature>
<dbReference type="GO" id="GO:0015979">
    <property type="term" value="P:photosynthesis"/>
    <property type="evidence" value="ECO:0007669"/>
    <property type="project" value="UniProtKB-KW"/>
</dbReference>
<dbReference type="RefSeq" id="WP_246125937.1">
    <property type="nucleotide sequence ID" value="NZ_VLLN01000050.1"/>
</dbReference>
<dbReference type="PANTHER" id="PTHR47199">
    <property type="entry name" value="PHOTOSYSTEM II STABILITY/ASSEMBLY FACTOR HCF136, CHLOROPLASTIC"/>
    <property type="match status" value="1"/>
</dbReference>
<evidence type="ECO:0000259" key="4">
    <source>
        <dbReference type="Pfam" id="PF14870"/>
    </source>
</evidence>
<dbReference type="Gene3D" id="2.130.10.10">
    <property type="entry name" value="YVTN repeat-like/Quinoprotein amine dehydrogenase"/>
    <property type="match status" value="1"/>
</dbReference>
<keyword evidence="3" id="KW-0732">Signal</keyword>
<protein>
    <submittedName>
        <fullName evidence="5">Photosystem II stability/assembly factor-like uncharacterized protein</fullName>
    </submittedName>
</protein>
<feature type="chain" id="PRO_5022234046" evidence="3">
    <location>
        <begin position="23"/>
        <end position="389"/>
    </location>
</feature>
<name>A0A562V0P8_9BACT</name>